<sequence length="205" mass="23092">MLKCRCDRQQSRASSGCANVTVLQCPVLWYSSSGYITVSSNSSRARQTGPIEGRVMPARSLRRYYSMREACVAQFNWAEPLATQSSWADYDRRASNQKTIDEVTKTVVTHRNFGHFGGATCLWSWNKTRDSLVNGLNGVKPMSVFEWGKLWANWLAKPSNWPASQWALILTQIHAQAKKKPVCSGASQKVHSPNAMKISKERKHI</sequence>
<organism evidence="2 3">
    <name type="scientific">Mycena pura</name>
    <dbReference type="NCBI Taxonomy" id="153505"/>
    <lineage>
        <taxon>Eukaryota</taxon>
        <taxon>Fungi</taxon>
        <taxon>Dikarya</taxon>
        <taxon>Basidiomycota</taxon>
        <taxon>Agaricomycotina</taxon>
        <taxon>Agaricomycetes</taxon>
        <taxon>Agaricomycetidae</taxon>
        <taxon>Agaricales</taxon>
        <taxon>Marasmiineae</taxon>
        <taxon>Mycenaceae</taxon>
        <taxon>Mycena</taxon>
    </lineage>
</organism>
<gene>
    <name evidence="2" type="ORF">GGX14DRAFT_385737</name>
</gene>
<name>A0AAD6YR88_9AGAR</name>
<evidence type="ECO:0000256" key="1">
    <source>
        <dbReference type="SAM" id="MobiDB-lite"/>
    </source>
</evidence>
<evidence type="ECO:0000313" key="2">
    <source>
        <dbReference type="EMBL" id="KAJ7226957.1"/>
    </source>
</evidence>
<comment type="caution">
    <text evidence="2">The sequence shown here is derived from an EMBL/GenBank/DDBJ whole genome shotgun (WGS) entry which is preliminary data.</text>
</comment>
<feature type="region of interest" description="Disordered" evidence="1">
    <location>
        <begin position="184"/>
        <end position="205"/>
    </location>
</feature>
<dbReference type="Proteomes" id="UP001219525">
    <property type="component" value="Unassembled WGS sequence"/>
</dbReference>
<evidence type="ECO:0000313" key="3">
    <source>
        <dbReference type="Proteomes" id="UP001219525"/>
    </source>
</evidence>
<dbReference type="EMBL" id="JARJCW010000003">
    <property type="protein sequence ID" value="KAJ7226957.1"/>
    <property type="molecule type" value="Genomic_DNA"/>
</dbReference>
<keyword evidence="3" id="KW-1185">Reference proteome</keyword>
<protein>
    <submittedName>
        <fullName evidence="2">Uncharacterized protein</fullName>
    </submittedName>
</protein>
<proteinExistence type="predicted"/>
<dbReference type="AlphaFoldDB" id="A0AAD6YR88"/>
<accession>A0AAD6YR88</accession>
<reference evidence="2" key="1">
    <citation type="submission" date="2023-03" db="EMBL/GenBank/DDBJ databases">
        <title>Massive genome expansion in bonnet fungi (Mycena s.s.) driven by repeated elements and novel gene families across ecological guilds.</title>
        <authorList>
            <consortium name="Lawrence Berkeley National Laboratory"/>
            <person name="Harder C.B."/>
            <person name="Miyauchi S."/>
            <person name="Viragh M."/>
            <person name="Kuo A."/>
            <person name="Thoen E."/>
            <person name="Andreopoulos B."/>
            <person name="Lu D."/>
            <person name="Skrede I."/>
            <person name="Drula E."/>
            <person name="Henrissat B."/>
            <person name="Morin E."/>
            <person name="Kohler A."/>
            <person name="Barry K."/>
            <person name="LaButti K."/>
            <person name="Morin E."/>
            <person name="Salamov A."/>
            <person name="Lipzen A."/>
            <person name="Mereny Z."/>
            <person name="Hegedus B."/>
            <person name="Baldrian P."/>
            <person name="Stursova M."/>
            <person name="Weitz H."/>
            <person name="Taylor A."/>
            <person name="Grigoriev I.V."/>
            <person name="Nagy L.G."/>
            <person name="Martin F."/>
            <person name="Kauserud H."/>
        </authorList>
    </citation>
    <scope>NUCLEOTIDE SEQUENCE</scope>
    <source>
        <strain evidence="2">9144</strain>
    </source>
</reference>